<evidence type="ECO:0008006" key="4">
    <source>
        <dbReference type="Google" id="ProtNLM"/>
    </source>
</evidence>
<evidence type="ECO:0000313" key="2">
    <source>
        <dbReference type="EMBL" id="KAK1672446.1"/>
    </source>
</evidence>
<keyword evidence="1" id="KW-0732">Signal</keyword>
<comment type="caution">
    <text evidence="2">The sequence shown here is derived from an EMBL/GenBank/DDBJ whole genome shotgun (WGS) entry which is preliminary data.</text>
</comment>
<keyword evidence="3" id="KW-1185">Reference proteome</keyword>
<dbReference type="GeneID" id="85460104"/>
<dbReference type="RefSeq" id="XP_060426449.1">
    <property type="nucleotide sequence ID" value="XM_060575578.1"/>
</dbReference>
<evidence type="ECO:0000313" key="3">
    <source>
        <dbReference type="Proteomes" id="UP001224890"/>
    </source>
</evidence>
<sequence length="71" mass="7914">MWLMISGMGYGGPSLLCVCFLCNCHALRFDNSCTYSIPTADLDAQQRSAKTQPFFGYGREAPRIAKRMGRC</sequence>
<proteinExistence type="predicted"/>
<evidence type="ECO:0000256" key="1">
    <source>
        <dbReference type="SAM" id="SignalP"/>
    </source>
</evidence>
<dbReference type="AlphaFoldDB" id="A0AAJ0AEK4"/>
<feature type="chain" id="PRO_5042530317" description="Secreted protein" evidence="1">
    <location>
        <begin position="27"/>
        <end position="71"/>
    </location>
</feature>
<gene>
    <name evidence="2" type="ORF">BDP55DRAFT_673153</name>
</gene>
<accession>A0AAJ0AEK4</accession>
<name>A0AAJ0AEK4_9PEZI</name>
<dbReference type="EMBL" id="JAHMHR010000038">
    <property type="protein sequence ID" value="KAK1672446.1"/>
    <property type="molecule type" value="Genomic_DNA"/>
</dbReference>
<feature type="signal peptide" evidence="1">
    <location>
        <begin position="1"/>
        <end position="26"/>
    </location>
</feature>
<reference evidence="2" key="1">
    <citation type="submission" date="2021-06" db="EMBL/GenBank/DDBJ databases">
        <title>Comparative genomics, transcriptomics and evolutionary studies reveal genomic signatures of adaptation to plant cell wall in hemibiotrophic fungi.</title>
        <authorList>
            <consortium name="DOE Joint Genome Institute"/>
            <person name="Baroncelli R."/>
            <person name="Diaz J.F."/>
            <person name="Benocci T."/>
            <person name="Peng M."/>
            <person name="Battaglia E."/>
            <person name="Haridas S."/>
            <person name="Andreopoulos W."/>
            <person name="Labutti K."/>
            <person name="Pangilinan J."/>
            <person name="Floch G.L."/>
            <person name="Makela M.R."/>
            <person name="Henrissat B."/>
            <person name="Grigoriev I.V."/>
            <person name="Crouch J.A."/>
            <person name="De Vries R.P."/>
            <person name="Sukno S.A."/>
            <person name="Thon M.R."/>
        </authorList>
    </citation>
    <scope>NUCLEOTIDE SEQUENCE</scope>
    <source>
        <strain evidence="2">CBS 193.32</strain>
    </source>
</reference>
<dbReference type="Proteomes" id="UP001224890">
    <property type="component" value="Unassembled WGS sequence"/>
</dbReference>
<protein>
    <recommendedName>
        <fullName evidence="4">Secreted protein</fullName>
    </recommendedName>
</protein>
<organism evidence="2 3">
    <name type="scientific">Colletotrichum godetiae</name>
    <dbReference type="NCBI Taxonomy" id="1209918"/>
    <lineage>
        <taxon>Eukaryota</taxon>
        <taxon>Fungi</taxon>
        <taxon>Dikarya</taxon>
        <taxon>Ascomycota</taxon>
        <taxon>Pezizomycotina</taxon>
        <taxon>Sordariomycetes</taxon>
        <taxon>Hypocreomycetidae</taxon>
        <taxon>Glomerellales</taxon>
        <taxon>Glomerellaceae</taxon>
        <taxon>Colletotrichum</taxon>
        <taxon>Colletotrichum acutatum species complex</taxon>
    </lineage>
</organism>